<feature type="region of interest" description="Disordered" evidence="1">
    <location>
        <begin position="1"/>
        <end position="20"/>
    </location>
</feature>
<sequence length="55" mass="6065">MPDFSFPPITTHGKTHSAQWAKEPRVIRNVPWSIVCAPRAATRPLGIGSQPDQGR</sequence>
<reference evidence="2 3" key="2">
    <citation type="submission" date="2008-10" db="EMBL/GenBank/DDBJ databases">
        <authorList>
            <person name="Fulton L."/>
            <person name="Clifton S."/>
            <person name="Fulton B."/>
            <person name="Xu J."/>
            <person name="Minx P."/>
            <person name="Pepin K.H."/>
            <person name="Johnson M."/>
            <person name="Bhonagiri V."/>
            <person name="Nash W.E."/>
            <person name="Mardis E.R."/>
            <person name="Wilson R.K."/>
        </authorList>
    </citation>
    <scope>NUCLEOTIDE SEQUENCE [LARGE SCALE GENOMIC DNA]</scope>
    <source>
        <strain evidence="2 3">DSM 16992</strain>
    </source>
</reference>
<dbReference type="EMBL" id="ABXY01000009">
    <property type="protein sequence ID" value="EEB22207.1"/>
    <property type="molecule type" value="Genomic_DNA"/>
</dbReference>
<name>B6XT43_9BIFI</name>
<reference evidence="2 3" key="1">
    <citation type="submission" date="2008-10" db="EMBL/GenBank/DDBJ databases">
        <title>Draft genome sequence of Bifidobacterium catenulatum (DSM 16992).</title>
        <authorList>
            <person name="Sudarsanam P."/>
            <person name="Ley R."/>
            <person name="Guruge J."/>
            <person name="Turnbaugh P.J."/>
            <person name="Mahowald M."/>
            <person name="Liep D."/>
            <person name="Gordon J."/>
        </authorList>
    </citation>
    <scope>NUCLEOTIDE SEQUENCE [LARGE SCALE GENOMIC DNA]</scope>
    <source>
        <strain evidence="2 3">DSM 16992</strain>
    </source>
</reference>
<comment type="caution">
    <text evidence="2">The sequence shown here is derived from an EMBL/GenBank/DDBJ whole genome shotgun (WGS) entry which is preliminary data.</text>
</comment>
<evidence type="ECO:0000256" key="1">
    <source>
        <dbReference type="SAM" id="MobiDB-lite"/>
    </source>
</evidence>
<protein>
    <submittedName>
        <fullName evidence="2">Uncharacterized protein</fullName>
    </submittedName>
</protein>
<organism evidence="2 3">
    <name type="scientific">Bifidobacterium catenulatum DSM 16992 = JCM 1194 = LMG 11043</name>
    <dbReference type="NCBI Taxonomy" id="566552"/>
    <lineage>
        <taxon>Bacteria</taxon>
        <taxon>Bacillati</taxon>
        <taxon>Actinomycetota</taxon>
        <taxon>Actinomycetes</taxon>
        <taxon>Bifidobacteriales</taxon>
        <taxon>Bifidobacteriaceae</taxon>
        <taxon>Bifidobacterium</taxon>
    </lineage>
</organism>
<dbReference type="Proteomes" id="UP000003882">
    <property type="component" value="Unassembled WGS sequence"/>
</dbReference>
<dbReference type="AlphaFoldDB" id="B6XT43"/>
<evidence type="ECO:0000313" key="2">
    <source>
        <dbReference type="EMBL" id="EEB22207.1"/>
    </source>
</evidence>
<accession>B6XT43</accession>
<proteinExistence type="predicted"/>
<evidence type="ECO:0000313" key="3">
    <source>
        <dbReference type="Proteomes" id="UP000003882"/>
    </source>
</evidence>
<gene>
    <name evidence="2" type="ORF">BIFCAT_00353</name>
</gene>